<name>A0A1F8E9R7_9BACT</name>
<dbReference type="AlphaFoldDB" id="A0A1F8E9R7"/>
<dbReference type="Proteomes" id="UP000178520">
    <property type="component" value="Unassembled WGS sequence"/>
</dbReference>
<protein>
    <submittedName>
        <fullName evidence="1">Uncharacterized protein</fullName>
    </submittedName>
</protein>
<sequence>MKINLFEKTISMESLLEAWDKFKAGKRRRTDVQIFEKRLEDNLFKLHGELSSKTYRHGPYEKFYIRDPKVRLIHKSSVRDRVVDHTIFKTLNEIFEPTFINESYSSRIGKGTHRGIKSLKEYLIETQKVYGKCFVLKCDVKKFFHSINHNILIYIIQRKVTDLNMIWLIKLLLKSFPIRAQFERERERVKRALSVI</sequence>
<evidence type="ECO:0000313" key="1">
    <source>
        <dbReference type="EMBL" id="OGM97644.1"/>
    </source>
</evidence>
<gene>
    <name evidence="1" type="ORF">A2735_03500</name>
</gene>
<proteinExistence type="predicted"/>
<accession>A0A1F8E9R7</accession>
<dbReference type="EMBL" id="MGJA01000010">
    <property type="protein sequence ID" value="OGM97644.1"/>
    <property type="molecule type" value="Genomic_DNA"/>
</dbReference>
<dbReference type="InterPro" id="IPR051083">
    <property type="entry name" value="GrpII_Intron_Splice-Mob/Def"/>
</dbReference>
<dbReference type="STRING" id="1802660.A2735_03500"/>
<dbReference type="PANTHER" id="PTHR34047">
    <property type="entry name" value="NUCLEAR INTRON MATURASE 1, MITOCHONDRIAL-RELATED"/>
    <property type="match status" value="1"/>
</dbReference>
<dbReference type="PANTHER" id="PTHR34047:SF8">
    <property type="entry name" value="PROTEIN YKFC"/>
    <property type="match status" value="1"/>
</dbReference>
<reference evidence="1 2" key="1">
    <citation type="journal article" date="2016" name="Nat. Commun.">
        <title>Thousands of microbial genomes shed light on interconnected biogeochemical processes in an aquifer system.</title>
        <authorList>
            <person name="Anantharaman K."/>
            <person name="Brown C.T."/>
            <person name="Hug L.A."/>
            <person name="Sharon I."/>
            <person name="Castelle C.J."/>
            <person name="Probst A.J."/>
            <person name="Thomas B.C."/>
            <person name="Singh A."/>
            <person name="Wilkins M.J."/>
            <person name="Karaoz U."/>
            <person name="Brodie E.L."/>
            <person name="Williams K.H."/>
            <person name="Hubbard S.S."/>
            <person name="Banfield J.F."/>
        </authorList>
    </citation>
    <scope>NUCLEOTIDE SEQUENCE [LARGE SCALE GENOMIC DNA]</scope>
</reference>
<dbReference type="SUPFAM" id="SSF56672">
    <property type="entry name" value="DNA/RNA polymerases"/>
    <property type="match status" value="1"/>
</dbReference>
<organism evidence="1 2">
    <name type="scientific">Candidatus Yanofskybacteria bacterium RIFCSPHIGHO2_01_FULL_41_21</name>
    <dbReference type="NCBI Taxonomy" id="1802660"/>
    <lineage>
        <taxon>Bacteria</taxon>
        <taxon>Candidatus Yanofskyibacteriota</taxon>
    </lineage>
</organism>
<dbReference type="InterPro" id="IPR043502">
    <property type="entry name" value="DNA/RNA_pol_sf"/>
</dbReference>
<evidence type="ECO:0000313" key="2">
    <source>
        <dbReference type="Proteomes" id="UP000178520"/>
    </source>
</evidence>
<comment type="caution">
    <text evidence="1">The sequence shown here is derived from an EMBL/GenBank/DDBJ whole genome shotgun (WGS) entry which is preliminary data.</text>
</comment>